<comment type="caution">
    <text evidence="2">The sequence shown here is derived from an EMBL/GenBank/DDBJ whole genome shotgun (WGS) entry which is preliminary data.</text>
</comment>
<evidence type="ECO:0000256" key="1">
    <source>
        <dbReference type="SAM" id="MobiDB-lite"/>
    </source>
</evidence>
<evidence type="ECO:0000313" key="2">
    <source>
        <dbReference type="EMBL" id="KAH1186841.1"/>
    </source>
</evidence>
<dbReference type="AlphaFoldDB" id="A0A9D4BAF0"/>
<reference evidence="2" key="1">
    <citation type="submission" date="2021-09" db="EMBL/GenBank/DDBJ databases">
        <title>The genome of Mauremys mutica provides insights into the evolution of semi-aquatic lifestyle.</title>
        <authorList>
            <person name="Gong S."/>
            <person name="Gao Y."/>
        </authorList>
    </citation>
    <scope>NUCLEOTIDE SEQUENCE</scope>
    <source>
        <strain evidence="2">MM-2020</strain>
        <tissue evidence="2">Muscle</tissue>
    </source>
</reference>
<proteinExistence type="predicted"/>
<keyword evidence="3" id="KW-1185">Reference proteome</keyword>
<feature type="compositionally biased region" description="Basic and acidic residues" evidence="1">
    <location>
        <begin position="80"/>
        <end position="91"/>
    </location>
</feature>
<accession>A0A9D4BAF0</accession>
<dbReference type="Proteomes" id="UP000827986">
    <property type="component" value="Unassembled WGS sequence"/>
</dbReference>
<gene>
    <name evidence="2" type="ORF">KIL84_019590</name>
</gene>
<organism evidence="2 3">
    <name type="scientific">Mauremys mutica</name>
    <name type="common">yellowpond turtle</name>
    <dbReference type="NCBI Taxonomy" id="74926"/>
    <lineage>
        <taxon>Eukaryota</taxon>
        <taxon>Metazoa</taxon>
        <taxon>Chordata</taxon>
        <taxon>Craniata</taxon>
        <taxon>Vertebrata</taxon>
        <taxon>Euteleostomi</taxon>
        <taxon>Archelosauria</taxon>
        <taxon>Testudinata</taxon>
        <taxon>Testudines</taxon>
        <taxon>Cryptodira</taxon>
        <taxon>Durocryptodira</taxon>
        <taxon>Testudinoidea</taxon>
        <taxon>Geoemydidae</taxon>
        <taxon>Geoemydinae</taxon>
        <taxon>Mauremys</taxon>
    </lineage>
</organism>
<feature type="region of interest" description="Disordered" evidence="1">
    <location>
        <begin position="80"/>
        <end position="110"/>
    </location>
</feature>
<protein>
    <submittedName>
        <fullName evidence="2">Uncharacterized protein</fullName>
    </submittedName>
</protein>
<name>A0A9D4BAF0_9SAUR</name>
<dbReference type="EMBL" id="JAHDVG010000463">
    <property type="protein sequence ID" value="KAH1186841.1"/>
    <property type="molecule type" value="Genomic_DNA"/>
</dbReference>
<evidence type="ECO:0000313" key="3">
    <source>
        <dbReference type="Proteomes" id="UP000827986"/>
    </source>
</evidence>
<sequence>MHPPSLSKEERLYLNRSAPRSAWPTPLVKLLMKRHYTVAARGPEETNTPLWQTVFETGHGRSETGIANNACTHRNSAVEKHKARPLGHDLFETPAPGIKRAPPYLGKEGA</sequence>